<protein>
    <submittedName>
        <fullName evidence="2">Uncharacterized protein</fullName>
    </submittedName>
</protein>
<dbReference type="Gramene" id="MELO3C020160.2.1">
    <property type="protein sequence ID" value="MELO3C020160.2.1"/>
    <property type="gene ID" value="MELO3C020160.2"/>
</dbReference>
<organism evidence="2">
    <name type="scientific">Cucumis melo</name>
    <name type="common">Muskmelon</name>
    <dbReference type="NCBI Taxonomy" id="3656"/>
    <lineage>
        <taxon>Eukaryota</taxon>
        <taxon>Viridiplantae</taxon>
        <taxon>Streptophyta</taxon>
        <taxon>Embryophyta</taxon>
        <taxon>Tracheophyta</taxon>
        <taxon>Spermatophyta</taxon>
        <taxon>Magnoliopsida</taxon>
        <taxon>eudicotyledons</taxon>
        <taxon>Gunneridae</taxon>
        <taxon>Pentapetalae</taxon>
        <taxon>rosids</taxon>
        <taxon>fabids</taxon>
        <taxon>Cucurbitales</taxon>
        <taxon>Cucurbitaceae</taxon>
        <taxon>Benincaseae</taxon>
        <taxon>Cucumis</taxon>
    </lineage>
</organism>
<sequence length="71" mass="7724">MKGLKAERGRRRSIAVAHRPLLGVAVDACELSFVPHRYVFVIVKAFSYVVFSLALPFVAALSPSPPSAPCR</sequence>
<reference evidence="2" key="1">
    <citation type="submission" date="2023-03" db="UniProtKB">
        <authorList>
            <consortium name="EnsemblPlants"/>
        </authorList>
    </citation>
    <scope>IDENTIFICATION</scope>
</reference>
<evidence type="ECO:0000313" key="2">
    <source>
        <dbReference type="EnsemblPlants" id="MELO3C020160.2.1"/>
    </source>
</evidence>
<dbReference type="EnsemblPlants" id="MELO3C020160.2.1">
    <property type="protein sequence ID" value="MELO3C020160.2.1"/>
    <property type="gene ID" value="MELO3C020160.2"/>
</dbReference>
<evidence type="ECO:0000256" key="1">
    <source>
        <dbReference type="SAM" id="Phobius"/>
    </source>
</evidence>
<keyword evidence="1" id="KW-0472">Membrane</keyword>
<feature type="transmembrane region" description="Helical" evidence="1">
    <location>
        <begin position="38"/>
        <end position="61"/>
    </location>
</feature>
<keyword evidence="1" id="KW-1133">Transmembrane helix</keyword>
<keyword evidence="1" id="KW-0812">Transmembrane</keyword>
<dbReference type="AlphaFoldDB" id="A0A9I9DL00"/>
<accession>A0A9I9DL00</accession>
<name>A0A9I9DL00_CUCME</name>
<proteinExistence type="predicted"/>